<dbReference type="AlphaFoldDB" id="A0A4U5NRF6"/>
<comment type="subcellular location">
    <subcellularLocation>
        <location evidence="1">Nucleus</location>
    </subcellularLocation>
</comment>
<evidence type="ECO:0000256" key="1">
    <source>
        <dbReference type="ARBA" id="ARBA00004123"/>
    </source>
</evidence>
<comment type="similarity">
    <text evidence="5">Belongs to the SDS22 family.</text>
</comment>
<proteinExistence type="inferred from homology"/>
<evidence type="ECO:0008006" key="8">
    <source>
        <dbReference type="Google" id="ProtNLM"/>
    </source>
</evidence>
<evidence type="ECO:0000256" key="2">
    <source>
        <dbReference type="ARBA" id="ARBA00022614"/>
    </source>
</evidence>
<comment type="caution">
    <text evidence="6">The sequence shown here is derived from an EMBL/GenBank/DDBJ whole genome shotgun (WGS) entry which is preliminary data.</text>
</comment>
<dbReference type="InterPro" id="IPR032675">
    <property type="entry name" value="LRR_dom_sf"/>
</dbReference>
<dbReference type="SMART" id="SM00369">
    <property type="entry name" value="LRR_TYP"/>
    <property type="match status" value="5"/>
</dbReference>
<dbReference type="PANTHER" id="PTHR45973">
    <property type="entry name" value="PROTEIN PHOSPHATASE 1 REGULATORY SUBUNIT SDS22-RELATED"/>
    <property type="match status" value="1"/>
</dbReference>
<dbReference type="SMART" id="SM00365">
    <property type="entry name" value="LRR_SD22"/>
    <property type="match status" value="11"/>
</dbReference>
<evidence type="ECO:0000256" key="4">
    <source>
        <dbReference type="ARBA" id="ARBA00023242"/>
    </source>
</evidence>
<keyword evidence="4" id="KW-0539">Nucleus</keyword>
<dbReference type="OrthoDB" id="7451790at2759"/>
<protein>
    <recommendedName>
        <fullName evidence="8">Protein phosphatase 1 regulatory subunit 7</fullName>
    </recommendedName>
</protein>
<dbReference type="PROSITE" id="PS51450">
    <property type="entry name" value="LRR"/>
    <property type="match status" value="7"/>
</dbReference>
<keyword evidence="7" id="KW-1185">Reference proteome</keyword>
<dbReference type="InterPro" id="IPR025875">
    <property type="entry name" value="Leu-rich_rpt_4"/>
</dbReference>
<keyword evidence="3" id="KW-0677">Repeat</keyword>
<gene>
    <name evidence="6" type="ORF">L596_010990</name>
</gene>
<dbReference type="Pfam" id="PF13855">
    <property type="entry name" value="LRR_8"/>
    <property type="match status" value="1"/>
</dbReference>
<dbReference type="PANTHER" id="PTHR45973:SF23">
    <property type="entry name" value="PROTEIN PHOSPHATASE 1 REGULATORY SUBUNIT 7"/>
    <property type="match status" value="1"/>
</dbReference>
<dbReference type="Gene3D" id="3.80.10.10">
    <property type="entry name" value="Ribonuclease Inhibitor"/>
    <property type="match status" value="3"/>
</dbReference>
<dbReference type="InterPro" id="IPR003591">
    <property type="entry name" value="Leu-rich_rpt_typical-subtyp"/>
</dbReference>
<dbReference type="InterPro" id="IPR001611">
    <property type="entry name" value="Leu-rich_rpt"/>
</dbReference>
<dbReference type="EMBL" id="AZBU02000003">
    <property type="protein sequence ID" value="TKR86389.1"/>
    <property type="molecule type" value="Genomic_DNA"/>
</dbReference>
<accession>A0A4U5NRF6</accession>
<evidence type="ECO:0000313" key="6">
    <source>
        <dbReference type="EMBL" id="TKR86389.1"/>
    </source>
</evidence>
<name>A0A4U5NRF6_STECR</name>
<sequence>MSALKQDLEAMTPEEYYKLKASGFDTEPETIEVDEDVEELDFTRRRIQKIEGFEFLKKIKLLCLRWNLILKIENVSMLTTLTELDLYDNQITVIENLDGLVNLETLDLSFNRITKLQNLGKLSKLKTAYFVHNKIEKIEGLEALENLEYLEIGDNRIRIIENLEKNGKLERLFLGANQIKKIHGVGHLQKLQVLSLPANAIEDMEGLENLTALRELYLSQNGIPAIGQLKNEKLEILDINHNRVRKIANVRHLKNLTDFWAKHNKIVDWSDLDELAALPKLSLVYLDFNPLSSDSNYRSKAIRALPQVKRIDAEVCRL</sequence>
<evidence type="ECO:0000256" key="3">
    <source>
        <dbReference type="ARBA" id="ARBA00022737"/>
    </source>
</evidence>
<dbReference type="InterPro" id="IPR050576">
    <property type="entry name" value="Cilia_flagella_integrity"/>
</dbReference>
<reference evidence="6 7" key="1">
    <citation type="journal article" date="2015" name="Genome Biol.">
        <title>Comparative genomics of Steinernema reveals deeply conserved gene regulatory networks.</title>
        <authorList>
            <person name="Dillman A.R."/>
            <person name="Macchietto M."/>
            <person name="Porter C.F."/>
            <person name="Rogers A."/>
            <person name="Williams B."/>
            <person name="Antoshechkin I."/>
            <person name="Lee M.M."/>
            <person name="Goodwin Z."/>
            <person name="Lu X."/>
            <person name="Lewis E.E."/>
            <person name="Goodrich-Blair H."/>
            <person name="Stock S.P."/>
            <person name="Adams B.J."/>
            <person name="Sternberg P.W."/>
            <person name="Mortazavi A."/>
        </authorList>
    </citation>
    <scope>NUCLEOTIDE SEQUENCE [LARGE SCALE GENOMIC DNA]</scope>
    <source>
        <strain evidence="6 7">ALL</strain>
    </source>
</reference>
<dbReference type="GO" id="GO:0005634">
    <property type="term" value="C:nucleus"/>
    <property type="evidence" value="ECO:0007669"/>
    <property type="project" value="UniProtKB-SubCell"/>
</dbReference>
<evidence type="ECO:0000256" key="5">
    <source>
        <dbReference type="ARBA" id="ARBA00023460"/>
    </source>
</evidence>
<dbReference type="Pfam" id="PF12799">
    <property type="entry name" value="LRR_4"/>
    <property type="match status" value="2"/>
</dbReference>
<organism evidence="6 7">
    <name type="scientific">Steinernema carpocapsae</name>
    <name type="common">Entomopathogenic nematode</name>
    <dbReference type="NCBI Taxonomy" id="34508"/>
    <lineage>
        <taxon>Eukaryota</taxon>
        <taxon>Metazoa</taxon>
        <taxon>Ecdysozoa</taxon>
        <taxon>Nematoda</taxon>
        <taxon>Chromadorea</taxon>
        <taxon>Rhabditida</taxon>
        <taxon>Tylenchina</taxon>
        <taxon>Panagrolaimomorpha</taxon>
        <taxon>Strongyloidoidea</taxon>
        <taxon>Steinernematidae</taxon>
        <taxon>Steinernema</taxon>
    </lineage>
</organism>
<evidence type="ECO:0000313" key="7">
    <source>
        <dbReference type="Proteomes" id="UP000298663"/>
    </source>
</evidence>
<dbReference type="SUPFAM" id="SSF52058">
    <property type="entry name" value="L domain-like"/>
    <property type="match status" value="1"/>
</dbReference>
<dbReference type="STRING" id="34508.A0A4U5NRF6"/>
<reference evidence="6 7" key="2">
    <citation type="journal article" date="2019" name="G3 (Bethesda)">
        <title>Hybrid Assembly of the Genome of the Entomopathogenic Nematode Steinernema carpocapsae Identifies the X-Chromosome.</title>
        <authorList>
            <person name="Serra L."/>
            <person name="Macchietto M."/>
            <person name="Macias-Munoz A."/>
            <person name="McGill C.J."/>
            <person name="Rodriguez I.M."/>
            <person name="Rodriguez B."/>
            <person name="Murad R."/>
            <person name="Mortazavi A."/>
        </authorList>
    </citation>
    <scope>NUCLEOTIDE SEQUENCE [LARGE SCALE GENOMIC DNA]</scope>
    <source>
        <strain evidence="6 7">ALL</strain>
    </source>
</reference>
<keyword evidence="2" id="KW-0433">Leucine-rich repeat</keyword>
<dbReference type="Proteomes" id="UP000298663">
    <property type="component" value="Unassembled WGS sequence"/>
</dbReference>